<evidence type="ECO:0000256" key="2">
    <source>
        <dbReference type="ARBA" id="ARBA00022643"/>
    </source>
</evidence>
<keyword evidence="2" id="KW-0288">FMN</keyword>
<dbReference type="InterPro" id="IPR051260">
    <property type="entry name" value="Diverse_substr_monoxygenases"/>
</dbReference>
<dbReference type="InterPro" id="IPR036661">
    <property type="entry name" value="Luciferase-like_sf"/>
</dbReference>
<name>A0A9E6Y0D9_9ACTN</name>
<dbReference type="EMBL" id="CP087164">
    <property type="protein sequence ID" value="UGS37327.1"/>
    <property type="molecule type" value="Genomic_DNA"/>
</dbReference>
<evidence type="ECO:0000256" key="3">
    <source>
        <dbReference type="ARBA" id="ARBA00023002"/>
    </source>
</evidence>
<dbReference type="Gene3D" id="3.20.20.30">
    <property type="entry name" value="Luciferase-like domain"/>
    <property type="match status" value="1"/>
</dbReference>
<dbReference type="PANTHER" id="PTHR30011:SF16">
    <property type="entry name" value="C2H2 FINGER DOMAIN TRANSCRIPTION FACTOR (EUROFUNG)-RELATED"/>
    <property type="match status" value="1"/>
</dbReference>
<protein>
    <submittedName>
        <fullName evidence="5">Nitrilotriacetate monooxygenase component A</fullName>
        <ecNumber evidence="5">1.14.14.10</ecNumber>
    </submittedName>
</protein>
<proteinExistence type="predicted"/>
<dbReference type="AlphaFoldDB" id="A0A9E6Y0D9"/>
<evidence type="ECO:0000313" key="6">
    <source>
        <dbReference type="Proteomes" id="UP001162834"/>
    </source>
</evidence>
<evidence type="ECO:0000313" key="5">
    <source>
        <dbReference type="EMBL" id="UGS37327.1"/>
    </source>
</evidence>
<accession>A0A9E6Y0D9</accession>
<evidence type="ECO:0000256" key="1">
    <source>
        <dbReference type="ARBA" id="ARBA00022630"/>
    </source>
</evidence>
<gene>
    <name evidence="5" type="primary">ntaA</name>
    <name evidence="5" type="ORF">DSM104329_03742</name>
</gene>
<dbReference type="SUPFAM" id="SSF51679">
    <property type="entry name" value="Bacterial luciferase-like"/>
    <property type="match status" value="1"/>
</dbReference>
<sequence length="104" mass="11391">MGRREQLTVRQILGRLASGTGHWTVVGSYEQIADVLEDWFASGAADGFNLMPPVLPSSMRQFIDGVVPILQARGLFRVEYDGVMLREHYGLERPANTLTAASAG</sequence>
<evidence type="ECO:0000256" key="4">
    <source>
        <dbReference type="ARBA" id="ARBA00023033"/>
    </source>
</evidence>
<dbReference type="RefSeq" id="WP_259311384.1">
    <property type="nucleotide sequence ID" value="NZ_CP087164.1"/>
</dbReference>
<dbReference type="Proteomes" id="UP001162834">
    <property type="component" value="Chromosome"/>
</dbReference>
<dbReference type="KEGG" id="sbae:DSM104329_03742"/>
<keyword evidence="6" id="KW-1185">Reference proteome</keyword>
<keyword evidence="3 5" id="KW-0560">Oxidoreductase</keyword>
<dbReference type="EC" id="1.14.14.10" evidence="5"/>
<keyword evidence="1" id="KW-0285">Flavoprotein</keyword>
<dbReference type="PANTHER" id="PTHR30011">
    <property type="entry name" value="ALKANESULFONATE MONOOXYGENASE-RELATED"/>
    <property type="match status" value="1"/>
</dbReference>
<organism evidence="5 6">
    <name type="scientific">Capillimicrobium parvum</name>
    <dbReference type="NCBI Taxonomy" id="2884022"/>
    <lineage>
        <taxon>Bacteria</taxon>
        <taxon>Bacillati</taxon>
        <taxon>Actinomycetota</taxon>
        <taxon>Thermoleophilia</taxon>
        <taxon>Solirubrobacterales</taxon>
        <taxon>Capillimicrobiaceae</taxon>
        <taxon>Capillimicrobium</taxon>
    </lineage>
</organism>
<keyword evidence="4 5" id="KW-0503">Monooxygenase</keyword>
<reference evidence="5" key="1">
    <citation type="journal article" date="2022" name="Int. J. Syst. Evol. Microbiol.">
        <title>Pseudomonas aegrilactucae sp. nov. and Pseudomonas morbosilactucae sp. nov., pathogens causing bacterial rot of lettuce in Japan.</title>
        <authorList>
            <person name="Sawada H."/>
            <person name="Fujikawa T."/>
            <person name="Satou M."/>
        </authorList>
    </citation>
    <scope>NUCLEOTIDE SEQUENCE</scope>
    <source>
        <strain evidence="5">0166_1</strain>
    </source>
</reference>
<dbReference type="GO" id="GO:0018529">
    <property type="term" value="F:nitrilotriacetate monooxygenase activity"/>
    <property type="evidence" value="ECO:0007669"/>
    <property type="project" value="UniProtKB-EC"/>
</dbReference>